<evidence type="ECO:0000256" key="9">
    <source>
        <dbReference type="ARBA" id="ARBA00022683"/>
    </source>
</evidence>
<evidence type="ECO:0000256" key="16">
    <source>
        <dbReference type="PIRSR" id="PIRSR000699-2"/>
    </source>
</evidence>
<dbReference type="PIRSF" id="PIRSF000699">
    <property type="entry name" value="PTS_IILac_III"/>
    <property type="match status" value="1"/>
</dbReference>
<dbReference type="GO" id="GO:0009401">
    <property type="term" value="P:phosphoenolpyruvate-dependent sugar phosphotransferase system"/>
    <property type="evidence" value="ECO:0007669"/>
    <property type="project" value="UniProtKB-KW"/>
</dbReference>
<dbReference type="SUPFAM" id="SSF46973">
    <property type="entry name" value="Enzyme IIa from lactose specific PTS, IIa-lac"/>
    <property type="match status" value="1"/>
</dbReference>
<evidence type="ECO:0000313" key="18">
    <source>
        <dbReference type="EMBL" id="VUT01660.1"/>
    </source>
</evidence>
<comment type="subunit">
    <text evidence="2">Homotrimer.</text>
</comment>
<keyword evidence="6" id="KW-0597">Phosphoprotein</keyword>
<evidence type="ECO:0000256" key="12">
    <source>
        <dbReference type="ARBA" id="ARBA00030293"/>
    </source>
</evidence>
<keyword evidence="11 16" id="KW-0460">Magnesium</keyword>
<dbReference type="EMBL" id="CABGHF010000045">
    <property type="protein sequence ID" value="VUT01660.1"/>
    <property type="molecule type" value="Genomic_DNA"/>
</dbReference>
<keyword evidence="9" id="KW-0598">Phosphotransferase system</keyword>
<organism evidence="18 19">
    <name type="scientific">Klebsiella spallanzanii</name>
    <dbReference type="NCBI Taxonomy" id="2587528"/>
    <lineage>
        <taxon>Bacteria</taxon>
        <taxon>Pseudomonadati</taxon>
        <taxon>Pseudomonadota</taxon>
        <taxon>Gammaproteobacteria</taxon>
        <taxon>Enterobacterales</taxon>
        <taxon>Enterobacteriaceae</taxon>
        <taxon>Klebsiella/Raoultella group</taxon>
        <taxon>Klebsiella</taxon>
    </lineage>
</organism>
<evidence type="ECO:0000256" key="14">
    <source>
        <dbReference type="ARBA" id="ARBA00032708"/>
    </source>
</evidence>
<evidence type="ECO:0000256" key="7">
    <source>
        <dbReference type="ARBA" id="ARBA00022597"/>
    </source>
</evidence>
<gene>
    <name evidence="18" type="primary">celD</name>
    <name evidence="18" type="ORF">SB6408_01964</name>
</gene>
<dbReference type="GO" id="GO:0046872">
    <property type="term" value="F:metal ion binding"/>
    <property type="evidence" value="ECO:0007669"/>
    <property type="project" value="UniProtKB-KW"/>
</dbReference>
<keyword evidence="7" id="KW-0762">Sugar transport</keyword>
<accession>A0A564N6S5</accession>
<comment type="cofactor">
    <cofactor evidence="16">
        <name>Mg(2+)</name>
        <dbReference type="ChEBI" id="CHEBI:18420"/>
    </cofactor>
    <text evidence="16">Binds 1 Mg(2+) ion per trimer.</text>
</comment>
<evidence type="ECO:0000256" key="5">
    <source>
        <dbReference type="ARBA" id="ARBA00022490"/>
    </source>
</evidence>
<evidence type="ECO:0000256" key="17">
    <source>
        <dbReference type="PROSITE-ProRule" id="PRU00418"/>
    </source>
</evidence>
<keyword evidence="4" id="KW-0813">Transport</keyword>
<proteinExistence type="predicted"/>
<dbReference type="PANTHER" id="PTHR34382">
    <property type="entry name" value="PTS SYSTEM N,N'-DIACETYLCHITOBIOSE-SPECIFIC EIIA COMPONENT"/>
    <property type="match status" value="1"/>
</dbReference>
<reference evidence="18 19" key="1">
    <citation type="submission" date="2019-07" db="EMBL/GenBank/DDBJ databases">
        <authorList>
            <person name="Brisse S."/>
            <person name="Rodrigues C."/>
            <person name="Thorpe H."/>
        </authorList>
    </citation>
    <scope>NUCLEOTIDE SEQUENCE [LARGE SCALE GENOMIC DNA]</scope>
    <source>
        <strain evidence="18">SB6408</strain>
    </source>
</reference>
<evidence type="ECO:0000313" key="19">
    <source>
        <dbReference type="Proteomes" id="UP000318370"/>
    </source>
</evidence>
<dbReference type="GO" id="GO:0005737">
    <property type="term" value="C:cytoplasm"/>
    <property type="evidence" value="ECO:0007669"/>
    <property type="project" value="UniProtKB-SubCell"/>
</dbReference>
<feature type="binding site" evidence="16">
    <location>
        <position position="83"/>
    </location>
    <ligand>
        <name>Mg(2+)</name>
        <dbReference type="ChEBI" id="CHEBI:18420"/>
        <note>ligand shared between all trimeric partners</note>
    </ligand>
</feature>
<protein>
    <recommendedName>
        <fullName evidence="3">PTS system lactose-specific EIIA component</fullName>
    </recommendedName>
    <alternativeName>
        <fullName evidence="12">EIIA-Lac</fullName>
    </alternativeName>
    <alternativeName>
        <fullName evidence="14">EIII-Lac</fullName>
    </alternativeName>
    <alternativeName>
        <fullName evidence="13">Lactose-specific phosphotransferase enzyme IIA component</fullName>
    </alternativeName>
</protein>
<evidence type="ECO:0000256" key="2">
    <source>
        <dbReference type="ARBA" id="ARBA00011233"/>
    </source>
</evidence>
<dbReference type="InterPro" id="IPR003188">
    <property type="entry name" value="PTS_IIA_lac/cel"/>
</dbReference>
<keyword evidence="5" id="KW-0963">Cytoplasm</keyword>
<dbReference type="InterPro" id="IPR036542">
    <property type="entry name" value="PTS_IIA_lac/cel_sf"/>
</dbReference>
<dbReference type="Pfam" id="PF02255">
    <property type="entry name" value="PTS_IIA"/>
    <property type="match status" value="1"/>
</dbReference>
<keyword evidence="8" id="KW-0808">Transferase</keyword>
<dbReference type="Proteomes" id="UP000318370">
    <property type="component" value="Unassembled WGS sequence"/>
</dbReference>
<evidence type="ECO:0000256" key="15">
    <source>
        <dbReference type="PIRSR" id="PIRSR000699-1"/>
    </source>
</evidence>
<evidence type="ECO:0000256" key="13">
    <source>
        <dbReference type="ARBA" id="ARBA00031467"/>
    </source>
</evidence>
<evidence type="ECO:0000256" key="1">
    <source>
        <dbReference type="ARBA" id="ARBA00004496"/>
    </source>
</evidence>
<dbReference type="AlphaFoldDB" id="A0A564N6S5"/>
<dbReference type="PROSITE" id="PS51095">
    <property type="entry name" value="PTS_EIIA_TYPE_3"/>
    <property type="match status" value="1"/>
</dbReference>
<comment type="subcellular location">
    <subcellularLocation>
        <location evidence="1">Cytoplasm</location>
    </subcellularLocation>
</comment>
<dbReference type="Gene3D" id="1.20.58.80">
    <property type="entry name" value="Phosphotransferase system, lactose/cellobiose-type IIA subunit"/>
    <property type="match status" value="1"/>
</dbReference>
<keyword evidence="10 16" id="KW-0479">Metal-binding</keyword>
<feature type="active site" description="Tele-phosphohistidine intermediate" evidence="15">
    <location>
        <position position="80"/>
    </location>
</feature>
<dbReference type="GO" id="GO:0016740">
    <property type="term" value="F:transferase activity"/>
    <property type="evidence" value="ECO:0007669"/>
    <property type="project" value="UniProtKB-KW"/>
</dbReference>
<evidence type="ECO:0000256" key="4">
    <source>
        <dbReference type="ARBA" id="ARBA00022448"/>
    </source>
</evidence>
<name>A0A564N6S5_9ENTR</name>
<sequence>MNTPTIDTEEISFQIITCAGDALSKMHQALACSKEKQFSEAARFMQEANASLNEGHNSHTRLLVAESEGACASYSTLLAHAQDSLMNALLAHTLFQEFIEIYQQLHGAHDESFNVNAS</sequence>
<evidence type="ECO:0000256" key="6">
    <source>
        <dbReference type="ARBA" id="ARBA00022553"/>
    </source>
</evidence>
<evidence type="ECO:0000256" key="11">
    <source>
        <dbReference type="ARBA" id="ARBA00022842"/>
    </source>
</evidence>
<evidence type="ECO:0000256" key="3">
    <source>
        <dbReference type="ARBA" id="ARBA00014322"/>
    </source>
</evidence>
<feature type="modified residue" description="Phosphohistidine; by HPr" evidence="17">
    <location>
        <position position="80"/>
    </location>
</feature>
<evidence type="ECO:0000256" key="10">
    <source>
        <dbReference type="ARBA" id="ARBA00022723"/>
    </source>
</evidence>
<dbReference type="RefSeq" id="WP_208431181.1">
    <property type="nucleotide sequence ID" value="NZ_CABGHF010000045.1"/>
</dbReference>
<dbReference type="PANTHER" id="PTHR34382:SF9">
    <property type="entry name" value="PHOSPHOTRANSFERASE SYSTEM SUGAR-SPECIFIC EII COMPONENT"/>
    <property type="match status" value="1"/>
</dbReference>
<evidence type="ECO:0000256" key="8">
    <source>
        <dbReference type="ARBA" id="ARBA00022679"/>
    </source>
</evidence>